<dbReference type="PROSITE" id="PS00018">
    <property type="entry name" value="EF_HAND_1"/>
    <property type="match status" value="1"/>
</dbReference>
<dbReference type="InterPro" id="IPR036439">
    <property type="entry name" value="Dockerin_dom_sf"/>
</dbReference>
<evidence type="ECO:0000259" key="2">
    <source>
        <dbReference type="PROSITE" id="PS50222"/>
    </source>
</evidence>
<feature type="domain" description="EF-hand" evidence="2">
    <location>
        <begin position="300"/>
        <end position="322"/>
    </location>
</feature>
<feature type="domain" description="Dockerin" evidence="3">
    <location>
        <begin position="256"/>
        <end position="325"/>
    </location>
</feature>
<dbReference type="PROSITE" id="PS51766">
    <property type="entry name" value="DOCKERIN"/>
    <property type="match status" value="1"/>
</dbReference>
<feature type="chain" id="PRO_5037685907" evidence="1">
    <location>
        <begin position="26"/>
        <end position="325"/>
    </location>
</feature>
<dbReference type="Gene3D" id="1.10.1330.10">
    <property type="entry name" value="Dockerin domain"/>
    <property type="match status" value="1"/>
</dbReference>
<keyword evidence="5" id="KW-1185">Reference proteome</keyword>
<dbReference type="PROSITE" id="PS50222">
    <property type="entry name" value="EF_HAND_2"/>
    <property type="match status" value="1"/>
</dbReference>
<dbReference type="CDD" id="cd14256">
    <property type="entry name" value="Dockerin_I"/>
    <property type="match status" value="1"/>
</dbReference>
<feature type="signal peptide" evidence="1">
    <location>
        <begin position="1"/>
        <end position="25"/>
    </location>
</feature>
<dbReference type="InterPro" id="IPR002105">
    <property type="entry name" value="Dockerin_1_rpt"/>
</dbReference>
<dbReference type="SUPFAM" id="SSF63446">
    <property type="entry name" value="Type I dockerin domain"/>
    <property type="match status" value="1"/>
</dbReference>
<dbReference type="InterPro" id="IPR016134">
    <property type="entry name" value="Dockerin_dom"/>
</dbReference>
<dbReference type="Pfam" id="PF00404">
    <property type="entry name" value="Dockerin_1"/>
    <property type="match status" value="1"/>
</dbReference>
<dbReference type="GO" id="GO:0000272">
    <property type="term" value="P:polysaccharide catabolic process"/>
    <property type="evidence" value="ECO:0007669"/>
    <property type="project" value="InterPro"/>
</dbReference>
<proteinExistence type="predicted"/>
<evidence type="ECO:0000256" key="1">
    <source>
        <dbReference type="SAM" id="SignalP"/>
    </source>
</evidence>
<organism evidence="4 5">
    <name type="scientific">Desulfonema magnum</name>
    <dbReference type="NCBI Taxonomy" id="45655"/>
    <lineage>
        <taxon>Bacteria</taxon>
        <taxon>Pseudomonadati</taxon>
        <taxon>Thermodesulfobacteriota</taxon>
        <taxon>Desulfobacteria</taxon>
        <taxon>Desulfobacterales</taxon>
        <taxon>Desulfococcaceae</taxon>
        <taxon>Desulfonema</taxon>
    </lineage>
</organism>
<gene>
    <name evidence="4" type="ORF">dnm_008950</name>
</gene>
<sequence length="325" mass="35695">MKNALSSLKFFSFSCSLLIFFSLFAASGVGASDDDYEDDNEFQNANVIWINPQETEDEESGYESLQTHNFYDAGDEDWVKFYARSGETYKIVAEPSPGEAGKNCDPIIGVYKSDGQTLVSDHKGKEEDIGNVGEEEFFEWNCTADGIYYARIRQCDPDIVQECLAQYGDGTQYSLQLTKPHAAFNGLICGTIVPATESIVIMTDVAEAIVLSDGTYYIPHGPGTFTLTATDLSGLYETYSETVTVEEFGKTRIDIKLVYKGDVSGDGYVNLGDALLALKVLAGMSTEYLTHPKYAASGADVNGDGKIGFEELLYVLRILSDKTFR</sequence>
<dbReference type="GO" id="GO:0004553">
    <property type="term" value="F:hydrolase activity, hydrolyzing O-glycosyl compounds"/>
    <property type="evidence" value="ECO:0007669"/>
    <property type="project" value="InterPro"/>
</dbReference>
<evidence type="ECO:0000259" key="3">
    <source>
        <dbReference type="PROSITE" id="PS51766"/>
    </source>
</evidence>
<evidence type="ECO:0000313" key="4">
    <source>
        <dbReference type="EMBL" id="QTA84892.1"/>
    </source>
</evidence>
<dbReference type="InterPro" id="IPR018247">
    <property type="entry name" value="EF_Hand_1_Ca_BS"/>
</dbReference>
<dbReference type="AlphaFoldDB" id="A0A975BG51"/>
<dbReference type="GO" id="GO:0005509">
    <property type="term" value="F:calcium ion binding"/>
    <property type="evidence" value="ECO:0007669"/>
    <property type="project" value="InterPro"/>
</dbReference>
<evidence type="ECO:0000313" key="5">
    <source>
        <dbReference type="Proteomes" id="UP000663722"/>
    </source>
</evidence>
<dbReference type="RefSeq" id="WP_207681185.1">
    <property type="nucleotide sequence ID" value="NZ_CP061800.1"/>
</dbReference>
<keyword evidence="1" id="KW-0732">Signal</keyword>
<name>A0A975BG51_9BACT</name>
<dbReference type="Proteomes" id="UP000663722">
    <property type="component" value="Chromosome"/>
</dbReference>
<dbReference type="KEGG" id="dmm:dnm_008950"/>
<dbReference type="Gene3D" id="2.60.120.380">
    <property type="match status" value="1"/>
</dbReference>
<dbReference type="EMBL" id="CP061800">
    <property type="protein sequence ID" value="QTA84892.1"/>
    <property type="molecule type" value="Genomic_DNA"/>
</dbReference>
<accession>A0A975BG51</accession>
<reference evidence="4" key="1">
    <citation type="journal article" date="2021" name="Microb. Physiol.">
        <title>Proteogenomic Insights into the Physiology of Marine, Sulfate-Reducing, Filamentous Desulfonema limicola and Desulfonema magnum.</title>
        <authorList>
            <person name="Schnaars V."/>
            <person name="Wohlbrand L."/>
            <person name="Scheve S."/>
            <person name="Hinrichs C."/>
            <person name="Reinhardt R."/>
            <person name="Rabus R."/>
        </authorList>
    </citation>
    <scope>NUCLEOTIDE SEQUENCE</scope>
    <source>
        <strain evidence="4">4be13</strain>
    </source>
</reference>
<protein>
    <submittedName>
        <fullName evidence="4">Dockerin domain-containing protein</fullName>
    </submittedName>
</protein>
<dbReference type="InterPro" id="IPR002048">
    <property type="entry name" value="EF_hand_dom"/>
</dbReference>